<dbReference type="Proteomes" id="UP001432401">
    <property type="component" value="Unassembled WGS sequence"/>
</dbReference>
<dbReference type="Gene3D" id="1.10.3730.20">
    <property type="match status" value="1"/>
</dbReference>
<evidence type="ECO:0000256" key="5">
    <source>
        <dbReference type="ARBA" id="ARBA00022989"/>
    </source>
</evidence>
<keyword evidence="2" id="KW-0813">Transport</keyword>
<feature type="transmembrane region" description="Helical" evidence="8">
    <location>
        <begin position="43"/>
        <end position="61"/>
    </location>
</feature>
<name>A0ABV1ZW02_9ACTN</name>
<keyword evidence="6 8" id="KW-0472">Membrane</keyword>
<dbReference type="SUPFAM" id="SSF103481">
    <property type="entry name" value="Multidrug resistance efflux transporter EmrE"/>
    <property type="match status" value="1"/>
</dbReference>
<protein>
    <submittedName>
        <fullName evidence="9">Multidrug efflux SMR transporter</fullName>
    </submittedName>
</protein>
<dbReference type="Pfam" id="PF00893">
    <property type="entry name" value="Multi_Drug_Res"/>
    <property type="match status" value="1"/>
</dbReference>
<evidence type="ECO:0000256" key="3">
    <source>
        <dbReference type="ARBA" id="ARBA00022475"/>
    </source>
</evidence>
<sequence length="133" mass="13408">MSAPHPSEWLPLPWALLLAAAALEVVWALAMKESHGFSRLWPSALAVGAAATSFTLLSLALRDLPVGTAYAVWVGLGAAGVVLAGIALLGEAVSPLRIGFVVLILVGVAGLHLVEGAAPPSREGSPEASGGRG</sequence>
<feature type="transmembrane region" description="Helical" evidence="8">
    <location>
        <begin position="67"/>
        <end position="89"/>
    </location>
</feature>
<keyword evidence="10" id="KW-1185">Reference proteome</keyword>
<accession>A0ABV1ZW02</accession>
<dbReference type="PANTHER" id="PTHR30561:SF0">
    <property type="entry name" value="GUANIDINIUM EXPORTER"/>
    <property type="match status" value="1"/>
</dbReference>
<evidence type="ECO:0000256" key="2">
    <source>
        <dbReference type="ARBA" id="ARBA00022448"/>
    </source>
</evidence>
<dbReference type="InterPro" id="IPR045324">
    <property type="entry name" value="Small_multidrug_res"/>
</dbReference>
<evidence type="ECO:0000256" key="1">
    <source>
        <dbReference type="ARBA" id="ARBA00004651"/>
    </source>
</evidence>
<reference evidence="9 10" key="1">
    <citation type="submission" date="2024-06" db="EMBL/GenBank/DDBJ databases">
        <authorList>
            <person name="Bataeva Y.V."/>
            <person name="Grigorian L.N."/>
            <person name="Solomentsev V.I."/>
        </authorList>
    </citation>
    <scope>NUCLEOTIDE SEQUENCE [LARGE SCALE GENOMIC DNA]</scope>
    <source>
        <strain evidence="10">SCPM-O-B-12605 (RCAM04882)</strain>
    </source>
</reference>
<keyword evidence="3" id="KW-1003">Cell membrane</keyword>
<keyword evidence="5 8" id="KW-1133">Transmembrane helix</keyword>
<gene>
    <name evidence="9" type="ORF">ABUK86_12130</name>
</gene>
<comment type="similarity">
    <text evidence="7">Belongs to the drug/metabolite transporter (DMT) superfamily. Small multidrug resistance (SMR) (TC 2.A.7.1) family.</text>
</comment>
<dbReference type="InterPro" id="IPR037185">
    <property type="entry name" value="EmrE-like"/>
</dbReference>
<comment type="caution">
    <text evidence="9">The sequence shown here is derived from an EMBL/GenBank/DDBJ whole genome shotgun (WGS) entry which is preliminary data.</text>
</comment>
<dbReference type="InterPro" id="IPR000390">
    <property type="entry name" value="Small_drug/metabolite_transptr"/>
</dbReference>
<organism evidence="9 10">
    <name type="scientific">Nocardiopsis tropica</name>
    <dbReference type="NCBI Taxonomy" id="109330"/>
    <lineage>
        <taxon>Bacteria</taxon>
        <taxon>Bacillati</taxon>
        <taxon>Actinomycetota</taxon>
        <taxon>Actinomycetes</taxon>
        <taxon>Streptosporangiales</taxon>
        <taxon>Nocardiopsidaceae</taxon>
        <taxon>Nocardiopsis</taxon>
    </lineage>
</organism>
<feature type="transmembrane region" description="Helical" evidence="8">
    <location>
        <begin position="96"/>
        <end position="114"/>
    </location>
</feature>
<comment type="subcellular location">
    <subcellularLocation>
        <location evidence="1 7">Cell membrane</location>
        <topology evidence="1 7">Multi-pass membrane protein</topology>
    </subcellularLocation>
</comment>
<evidence type="ECO:0000313" key="9">
    <source>
        <dbReference type="EMBL" id="MES0834524.1"/>
    </source>
</evidence>
<keyword evidence="4 7" id="KW-0812">Transmembrane</keyword>
<evidence type="ECO:0000313" key="10">
    <source>
        <dbReference type="Proteomes" id="UP001432401"/>
    </source>
</evidence>
<evidence type="ECO:0000256" key="7">
    <source>
        <dbReference type="RuleBase" id="RU003942"/>
    </source>
</evidence>
<dbReference type="EMBL" id="JBEQNB010000006">
    <property type="protein sequence ID" value="MES0834524.1"/>
    <property type="molecule type" value="Genomic_DNA"/>
</dbReference>
<proteinExistence type="inferred from homology"/>
<evidence type="ECO:0000256" key="8">
    <source>
        <dbReference type="SAM" id="Phobius"/>
    </source>
</evidence>
<evidence type="ECO:0000256" key="6">
    <source>
        <dbReference type="ARBA" id="ARBA00023136"/>
    </source>
</evidence>
<evidence type="ECO:0000256" key="4">
    <source>
        <dbReference type="ARBA" id="ARBA00022692"/>
    </source>
</evidence>
<dbReference type="RefSeq" id="WP_344182383.1">
    <property type="nucleotide sequence ID" value="NZ_JBEQNA010000006.1"/>
</dbReference>
<dbReference type="PANTHER" id="PTHR30561">
    <property type="entry name" value="SMR FAMILY PROTON-DEPENDENT DRUG EFFLUX TRANSPORTER SUGE"/>
    <property type="match status" value="1"/>
</dbReference>
<feature type="transmembrane region" description="Helical" evidence="8">
    <location>
        <begin position="12"/>
        <end position="31"/>
    </location>
</feature>